<dbReference type="GO" id="GO:0004674">
    <property type="term" value="F:protein serine/threonine kinase activity"/>
    <property type="evidence" value="ECO:0007669"/>
    <property type="project" value="UniProtKB-KW"/>
</dbReference>
<evidence type="ECO:0000256" key="3">
    <source>
        <dbReference type="ARBA" id="ARBA00022679"/>
    </source>
</evidence>
<proteinExistence type="predicted"/>
<comment type="catalytic activity">
    <reaction evidence="7">
        <text>L-threonyl-[protein] + ATP = O-phospho-L-threonyl-[protein] + ADP + H(+)</text>
        <dbReference type="Rhea" id="RHEA:46608"/>
        <dbReference type="Rhea" id="RHEA-COMP:11060"/>
        <dbReference type="Rhea" id="RHEA-COMP:11605"/>
        <dbReference type="ChEBI" id="CHEBI:15378"/>
        <dbReference type="ChEBI" id="CHEBI:30013"/>
        <dbReference type="ChEBI" id="CHEBI:30616"/>
        <dbReference type="ChEBI" id="CHEBI:61977"/>
        <dbReference type="ChEBI" id="CHEBI:456216"/>
        <dbReference type="EC" id="2.7.11.1"/>
    </reaction>
</comment>
<organism evidence="10 11">
    <name type="scientific">Flemingia macrophylla</name>
    <dbReference type="NCBI Taxonomy" id="520843"/>
    <lineage>
        <taxon>Eukaryota</taxon>
        <taxon>Viridiplantae</taxon>
        <taxon>Streptophyta</taxon>
        <taxon>Embryophyta</taxon>
        <taxon>Tracheophyta</taxon>
        <taxon>Spermatophyta</taxon>
        <taxon>Magnoliopsida</taxon>
        <taxon>eudicotyledons</taxon>
        <taxon>Gunneridae</taxon>
        <taxon>Pentapetalae</taxon>
        <taxon>rosids</taxon>
        <taxon>fabids</taxon>
        <taxon>Fabales</taxon>
        <taxon>Fabaceae</taxon>
        <taxon>Papilionoideae</taxon>
        <taxon>50 kb inversion clade</taxon>
        <taxon>NPAAA clade</taxon>
        <taxon>indigoferoid/millettioid clade</taxon>
        <taxon>Phaseoleae</taxon>
        <taxon>Flemingia</taxon>
    </lineage>
</organism>
<evidence type="ECO:0000256" key="8">
    <source>
        <dbReference type="ARBA" id="ARBA00048679"/>
    </source>
</evidence>
<keyword evidence="2" id="KW-0723">Serine/threonine-protein kinase</keyword>
<dbReference type="EC" id="2.7.11.1" evidence="1"/>
<comment type="caution">
    <text evidence="10">The sequence shown here is derived from an EMBL/GenBank/DDBJ whole genome shotgun (WGS) entry which is preliminary data.</text>
</comment>
<protein>
    <recommendedName>
        <fullName evidence="1">non-specific serine/threonine protein kinase</fullName>
        <ecNumber evidence="1">2.7.11.1</ecNumber>
    </recommendedName>
</protein>
<dbReference type="Pfam" id="PF07714">
    <property type="entry name" value="PK_Tyr_Ser-Thr"/>
    <property type="match status" value="1"/>
</dbReference>
<dbReference type="EMBL" id="JBGMDY010000004">
    <property type="protein sequence ID" value="KAL2336997.1"/>
    <property type="molecule type" value="Genomic_DNA"/>
</dbReference>
<keyword evidence="5" id="KW-0418">Kinase</keyword>
<dbReference type="SUPFAM" id="SSF56112">
    <property type="entry name" value="Protein kinase-like (PK-like)"/>
    <property type="match status" value="1"/>
</dbReference>
<dbReference type="Gene3D" id="1.10.510.10">
    <property type="entry name" value="Transferase(Phosphotransferase) domain 1"/>
    <property type="match status" value="1"/>
</dbReference>
<dbReference type="GO" id="GO:0005524">
    <property type="term" value="F:ATP binding"/>
    <property type="evidence" value="ECO:0007669"/>
    <property type="project" value="UniProtKB-KW"/>
</dbReference>
<sequence>MEVNEKCDVYSFGVLALEIHFGEHPRDFITSLLSSSGVMHSKLDIPLLMGKLDQRLLHPTNSVAQEIGLILWIANACLTENPHSRPTMRQVAKELLLIKEFVDLSLDIPQTSGRHINEDPKSCNKEKAKLINEPNECSKKALLPRR</sequence>
<evidence type="ECO:0000256" key="4">
    <source>
        <dbReference type="ARBA" id="ARBA00022741"/>
    </source>
</evidence>
<evidence type="ECO:0000256" key="1">
    <source>
        <dbReference type="ARBA" id="ARBA00012513"/>
    </source>
</evidence>
<gene>
    <name evidence="10" type="ORF">Fmac_011443</name>
</gene>
<reference evidence="10 11" key="1">
    <citation type="submission" date="2024-08" db="EMBL/GenBank/DDBJ databases">
        <title>Insights into the chromosomal genome structure of Flemingia macrophylla.</title>
        <authorList>
            <person name="Ding Y."/>
            <person name="Zhao Y."/>
            <person name="Bi W."/>
            <person name="Wu M."/>
            <person name="Zhao G."/>
            <person name="Gong Y."/>
            <person name="Li W."/>
            <person name="Zhang P."/>
        </authorList>
    </citation>
    <scope>NUCLEOTIDE SEQUENCE [LARGE SCALE GENOMIC DNA]</scope>
    <source>
        <strain evidence="10">DYQJB</strain>
        <tissue evidence="10">Leaf</tissue>
    </source>
</reference>
<comment type="catalytic activity">
    <reaction evidence="8">
        <text>L-seryl-[protein] + ATP = O-phospho-L-seryl-[protein] + ADP + H(+)</text>
        <dbReference type="Rhea" id="RHEA:17989"/>
        <dbReference type="Rhea" id="RHEA-COMP:9863"/>
        <dbReference type="Rhea" id="RHEA-COMP:11604"/>
        <dbReference type="ChEBI" id="CHEBI:15378"/>
        <dbReference type="ChEBI" id="CHEBI:29999"/>
        <dbReference type="ChEBI" id="CHEBI:30616"/>
        <dbReference type="ChEBI" id="CHEBI:83421"/>
        <dbReference type="ChEBI" id="CHEBI:456216"/>
        <dbReference type="EC" id="2.7.11.1"/>
    </reaction>
</comment>
<dbReference type="InterPro" id="IPR011009">
    <property type="entry name" value="Kinase-like_dom_sf"/>
</dbReference>
<accession>A0ABD1MMH5</accession>
<evidence type="ECO:0000256" key="5">
    <source>
        <dbReference type="ARBA" id="ARBA00022777"/>
    </source>
</evidence>
<dbReference type="AlphaFoldDB" id="A0ABD1MMH5"/>
<dbReference type="PANTHER" id="PTHR48005">
    <property type="entry name" value="LEUCINE RICH REPEAT KINASE 2"/>
    <property type="match status" value="1"/>
</dbReference>
<evidence type="ECO:0000256" key="6">
    <source>
        <dbReference type="ARBA" id="ARBA00022840"/>
    </source>
</evidence>
<dbReference type="InterPro" id="IPR051420">
    <property type="entry name" value="Ser_Thr_Kinases_DiverseReg"/>
</dbReference>
<keyword evidence="6" id="KW-0067">ATP-binding</keyword>
<feature type="domain" description="Serine-threonine/tyrosine-protein kinase catalytic" evidence="9">
    <location>
        <begin position="2"/>
        <end position="95"/>
    </location>
</feature>
<evidence type="ECO:0000313" key="10">
    <source>
        <dbReference type="EMBL" id="KAL2336997.1"/>
    </source>
</evidence>
<dbReference type="PANTHER" id="PTHR48005:SF70">
    <property type="entry name" value="MDIS1-INTERACTING RECEPTOR LIKE KINASE 2-LIKE"/>
    <property type="match status" value="1"/>
</dbReference>
<evidence type="ECO:0000256" key="7">
    <source>
        <dbReference type="ARBA" id="ARBA00047899"/>
    </source>
</evidence>
<dbReference type="Proteomes" id="UP001603857">
    <property type="component" value="Unassembled WGS sequence"/>
</dbReference>
<keyword evidence="4" id="KW-0547">Nucleotide-binding</keyword>
<keyword evidence="3" id="KW-0808">Transferase</keyword>
<dbReference type="InterPro" id="IPR001245">
    <property type="entry name" value="Ser-Thr/Tyr_kinase_cat_dom"/>
</dbReference>
<evidence type="ECO:0000256" key="2">
    <source>
        <dbReference type="ARBA" id="ARBA00022527"/>
    </source>
</evidence>
<evidence type="ECO:0000259" key="9">
    <source>
        <dbReference type="Pfam" id="PF07714"/>
    </source>
</evidence>
<keyword evidence="11" id="KW-1185">Reference proteome</keyword>
<evidence type="ECO:0000313" key="11">
    <source>
        <dbReference type="Proteomes" id="UP001603857"/>
    </source>
</evidence>
<name>A0ABD1MMH5_9FABA</name>